<keyword evidence="4" id="KW-0378">Hydrolase</keyword>
<dbReference type="SMART" id="SM00478">
    <property type="entry name" value="ENDO3c"/>
    <property type="match status" value="1"/>
</dbReference>
<evidence type="ECO:0000256" key="7">
    <source>
        <dbReference type="ARBA" id="ARBA00023268"/>
    </source>
</evidence>
<feature type="domain" description="HhH-GPD" evidence="10">
    <location>
        <begin position="113"/>
        <end position="262"/>
    </location>
</feature>
<gene>
    <name evidence="11" type="ORF">H9865_00325</name>
</gene>
<name>A0A9D1V1U7_9FIRM</name>
<keyword evidence="8" id="KW-0326">Glycosidase</keyword>
<dbReference type="Gene3D" id="1.10.340.30">
    <property type="entry name" value="Hypothetical protein, domain 2"/>
    <property type="match status" value="1"/>
</dbReference>
<dbReference type="Pfam" id="PF00730">
    <property type="entry name" value="HhH-GPD"/>
    <property type="match status" value="1"/>
</dbReference>
<evidence type="ECO:0000256" key="1">
    <source>
        <dbReference type="ARBA" id="ARBA00010679"/>
    </source>
</evidence>
<dbReference type="EC" id="4.2.99.18" evidence="2"/>
<reference evidence="11" key="2">
    <citation type="submission" date="2021-04" db="EMBL/GenBank/DDBJ databases">
        <authorList>
            <person name="Gilroy R."/>
        </authorList>
    </citation>
    <scope>NUCLEOTIDE SEQUENCE</scope>
    <source>
        <strain evidence="11">2239</strain>
    </source>
</reference>
<comment type="caution">
    <text evidence="11">The sequence shown here is derived from an EMBL/GenBank/DDBJ whole genome shotgun (WGS) entry which is preliminary data.</text>
</comment>
<evidence type="ECO:0000313" key="11">
    <source>
        <dbReference type="EMBL" id="HIX04545.1"/>
    </source>
</evidence>
<dbReference type="GO" id="GO:0006289">
    <property type="term" value="P:nucleotide-excision repair"/>
    <property type="evidence" value="ECO:0007669"/>
    <property type="project" value="InterPro"/>
</dbReference>
<sequence>MLLLENTRGLDLDATLGCGQTFLWQPLEGGGWSGVAAGRAVTARMESAVLALDGAQEEDRAFWENYFALDMDYPALLERFCSGSKRLAACVEHSPGIRVLRQPFFETLCCFIISQNNNIPRIAAITGRLCRGLGEPLANGLYSFPAPEVLAAREPEDLAFLRAGWRAGYLIDAARKVASGQVSEAALASLSDAEARALLTTIKGVGPKVADCVLLYSLSRWSVVPMDVWMKRAMARLFPRGAPVCCRPYQGIAQQFIFDYARASLPRGAKDKKTAKPRRSD</sequence>
<dbReference type="InterPro" id="IPR011257">
    <property type="entry name" value="DNA_glycosylase"/>
</dbReference>
<dbReference type="GO" id="GO:0006284">
    <property type="term" value="P:base-excision repair"/>
    <property type="evidence" value="ECO:0007669"/>
    <property type="project" value="InterPro"/>
</dbReference>
<evidence type="ECO:0000256" key="8">
    <source>
        <dbReference type="ARBA" id="ARBA00023295"/>
    </source>
</evidence>
<dbReference type="SUPFAM" id="SSF55945">
    <property type="entry name" value="TATA-box binding protein-like"/>
    <property type="match status" value="1"/>
</dbReference>
<evidence type="ECO:0000256" key="5">
    <source>
        <dbReference type="ARBA" id="ARBA00023204"/>
    </source>
</evidence>
<evidence type="ECO:0000313" key="12">
    <source>
        <dbReference type="Proteomes" id="UP000824193"/>
    </source>
</evidence>
<dbReference type="PANTHER" id="PTHR10242:SF2">
    <property type="entry name" value="N-GLYCOSYLASE_DNA LYASE"/>
    <property type="match status" value="1"/>
</dbReference>
<keyword evidence="3" id="KW-0227">DNA damage</keyword>
<keyword evidence="5" id="KW-0234">DNA repair</keyword>
<comment type="catalytic activity">
    <reaction evidence="9">
        <text>2'-deoxyribonucleotide-(2'-deoxyribose 5'-phosphate)-2'-deoxyribonucleotide-DNA = a 3'-end 2'-deoxyribonucleotide-(2,3-dehydro-2,3-deoxyribose 5'-phosphate)-DNA + a 5'-end 5'-phospho-2'-deoxyribonucleoside-DNA + H(+)</text>
        <dbReference type="Rhea" id="RHEA:66592"/>
        <dbReference type="Rhea" id="RHEA-COMP:13180"/>
        <dbReference type="Rhea" id="RHEA-COMP:16897"/>
        <dbReference type="Rhea" id="RHEA-COMP:17067"/>
        <dbReference type="ChEBI" id="CHEBI:15378"/>
        <dbReference type="ChEBI" id="CHEBI:136412"/>
        <dbReference type="ChEBI" id="CHEBI:157695"/>
        <dbReference type="ChEBI" id="CHEBI:167181"/>
        <dbReference type="EC" id="4.2.99.18"/>
    </reaction>
</comment>
<evidence type="ECO:0000256" key="6">
    <source>
        <dbReference type="ARBA" id="ARBA00023239"/>
    </source>
</evidence>
<comment type="similarity">
    <text evidence="1">Belongs to the type-1 OGG1 family.</text>
</comment>
<dbReference type="GO" id="GO:0003684">
    <property type="term" value="F:damaged DNA binding"/>
    <property type="evidence" value="ECO:0007669"/>
    <property type="project" value="InterPro"/>
</dbReference>
<dbReference type="InterPro" id="IPR023170">
    <property type="entry name" value="HhH_base_excis_C"/>
</dbReference>
<accession>A0A9D1V1U7</accession>
<dbReference type="PANTHER" id="PTHR10242">
    <property type="entry name" value="8-OXOGUANINE DNA GLYCOSYLASE"/>
    <property type="match status" value="1"/>
</dbReference>
<dbReference type="InterPro" id="IPR052054">
    <property type="entry name" value="Oxidative_DNA_repair_enzyme"/>
</dbReference>
<proteinExistence type="inferred from homology"/>
<evidence type="ECO:0000256" key="4">
    <source>
        <dbReference type="ARBA" id="ARBA00022801"/>
    </source>
</evidence>
<dbReference type="AlphaFoldDB" id="A0A9D1V1U7"/>
<dbReference type="EMBL" id="DXFW01000002">
    <property type="protein sequence ID" value="HIX04545.1"/>
    <property type="molecule type" value="Genomic_DNA"/>
</dbReference>
<evidence type="ECO:0000256" key="2">
    <source>
        <dbReference type="ARBA" id="ARBA00012720"/>
    </source>
</evidence>
<evidence type="ECO:0000256" key="3">
    <source>
        <dbReference type="ARBA" id="ARBA00022763"/>
    </source>
</evidence>
<dbReference type="GO" id="GO:0008534">
    <property type="term" value="F:oxidized purine nucleobase lesion DNA N-glycosylase activity"/>
    <property type="evidence" value="ECO:0007669"/>
    <property type="project" value="InterPro"/>
</dbReference>
<protein>
    <recommendedName>
        <fullName evidence="2">DNA-(apurinic or apyrimidinic site) lyase</fullName>
        <ecNumber evidence="2">4.2.99.18</ecNumber>
    </recommendedName>
</protein>
<evidence type="ECO:0000259" key="10">
    <source>
        <dbReference type="SMART" id="SM00478"/>
    </source>
</evidence>
<dbReference type="Proteomes" id="UP000824193">
    <property type="component" value="Unassembled WGS sequence"/>
</dbReference>
<reference evidence="11" key="1">
    <citation type="journal article" date="2021" name="PeerJ">
        <title>Extensive microbial diversity within the chicken gut microbiome revealed by metagenomics and culture.</title>
        <authorList>
            <person name="Gilroy R."/>
            <person name="Ravi A."/>
            <person name="Getino M."/>
            <person name="Pursley I."/>
            <person name="Horton D.L."/>
            <person name="Alikhan N.F."/>
            <person name="Baker D."/>
            <person name="Gharbi K."/>
            <person name="Hall N."/>
            <person name="Watson M."/>
            <person name="Adriaenssens E.M."/>
            <person name="Foster-Nyarko E."/>
            <person name="Jarju S."/>
            <person name="Secka A."/>
            <person name="Antonio M."/>
            <person name="Oren A."/>
            <person name="Chaudhuri R.R."/>
            <person name="La Ragione R."/>
            <person name="Hildebrand F."/>
            <person name="Pallen M.J."/>
        </authorList>
    </citation>
    <scope>NUCLEOTIDE SEQUENCE</scope>
    <source>
        <strain evidence="11">2239</strain>
    </source>
</reference>
<dbReference type="Gene3D" id="3.30.310.260">
    <property type="match status" value="1"/>
</dbReference>
<dbReference type="Gene3D" id="1.10.1670.10">
    <property type="entry name" value="Helix-hairpin-Helix base-excision DNA repair enzymes (C-terminal)"/>
    <property type="match status" value="1"/>
</dbReference>
<keyword evidence="6" id="KW-0456">Lyase</keyword>
<dbReference type="GO" id="GO:0140078">
    <property type="term" value="F:class I DNA-(apurinic or apyrimidinic site) endonuclease activity"/>
    <property type="evidence" value="ECO:0007669"/>
    <property type="project" value="UniProtKB-EC"/>
</dbReference>
<dbReference type="CDD" id="cd00056">
    <property type="entry name" value="ENDO3c"/>
    <property type="match status" value="1"/>
</dbReference>
<organism evidence="11 12">
    <name type="scientific">Candidatus Allofournierella pullicola</name>
    <dbReference type="NCBI Taxonomy" id="2838596"/>
    <lineage>
        <taxon>Bacteria</taxon>
        <taxon>Bacillati</taxon>
        <taxon>Bacillota</taxon>
        <taxon>Clostridia</taxon>
        <taxon>Eubacteriales</taxon>
        <taxon>Oscillospiraceae</taxon>
        <taxon>Allofournierella</taxon>
    </lineage>
</organism>
<evidence type="ECO:0000256" key="9">
    <source>
        <dbReference type="ARBA" id="ARBA00044632"/>
    </source>
</evidence>
<dbReference type="InterPro" id="IPR003265">
    <property type="entry name" value="HhH-GPD_domain"/>
</dbReference>
<dbReference type="SUPFAM" id="SSF48150">
    <property type="entry name" value="DNA-glycosylase"/>
    <property type="match status" value="1"/>
</dbReference>
<dbReference type="Pfam" id="PF07934">
    <property type="entry name" value="OGG_N"/>
    <property type="match status" value="1"/>
</dbReference>
<dbReference type="InterPro" id="IPR012904">
    <property type="entry name" value="OGG_N"/>
</dbReference>
<keyword evidence="7" id="KW-0511">Multifunctional enzyme</keyword>